<dbReference type="AlphaFoldDB" id="A0A6C0DLB3"/>
<evidence type="ECO:0000256" key="1">
    <source>
        <dbReference type="SAM" id="MobiDB-lite"/>
    </source>
</evidence>
<evidence type="ECO:0000313" key="2">
    <source>
        <dbReference type="EMBL" id="QHT16649.1"/>
    </source>
</evidence>
<reference evidence="2" key="1">
    <citation type="journal article" date="2020" name="Nature">
        <title>Giant virus diversity and host interactions through global metagenomics.</title>
        <authorList>
            <person name="Schulz F."/>
            <person name="Roux S."/>
            <person name="Paez-Espino D."/>
            <person name="Jungbluth S."/>
            <person name="Walsh D.A."/>
            <person name="Denef V.J."/>
            <person name="McMahon K.D."/>
            <person name="Konstantinidis K.T."/>
            <person name="Eloe-Fadrosh E.A."/>
            <person name="Kyrpides N.C."/>
            <person name="Woyke T."/>
        </authorList>
    </citation>
    <scope>NUCLEOTIDE SEQUENCE</scope>
    <source>
        <strain evidence="2">GVMAG-M-3300023174-189</strain>
    </source>
</reference>
<feature type="region of interest" description="Disordered" evidence="1">
    <location>
        <begin position="198"/>
        <end position="236"/>
    </location>
</feature>
<dbReference type="EMBL" id="MN739626">
    <property type="protein sequence ID" value="QHT16649.1"/>
    <property type="molecule type" value="Genomic_DNA"/>
</dbReference>
<name>A0A6C0DLB3_9ZZZZ</name>
<dbReference type="InterPro" id="IPR043913">
    <property type="entry name" value="DUF5764"/>
</dbReference>
<sequence length="340" mass="38351">MDVHDSSAAIYSEAKSEYTDQLVFNFQPALLRFFLDRFTEVKGSEVVTSKSKSALSEFQNSLSQIPDWNLDKVHSETSELLKAIQCDYIDDLITAVFIAHTKILSAIRLHSKPRRKINITVPKPDHFMHRTMSECSRFLWSNVYLFDDTVPSVERQKNMNEVNTFLEKGILQAIRNLLPVKSILRDSLQEDDDDAIQVTPQDDVSEKPAVATEEPKVEEPKVEEPKVEEPKVEEPKVDELKDLEVTETPRVVEVTKTPQTVSASTPETLVIDTEKSVGFTGFDSVFGTMGDAEMKPMVEEGDDELKIIGDLEDLNIDDIEDLDRPLGTNTPLGADDYETL</sequence>
<protein>
    <submittedName>
        <fullName evidence="2">Uncharacterized protein</fullName>
    </submittedName>
</protein>
<feature type="compositionally biased region" description="Basic and acidic residues" evidence="1">
    <location>
        <begin position="213"/>
        <end position="236"/>
    </location>
</feature>
<accession>A0A6C0DLB3</accession>
<proteinExistence type="predicted"/>
<dbReference type="Pfam" id="PF19068">
    <property type="entry name" value="DUF5764"/>
    <property type="match status" value="1"/>
</dbReference>
<feature type="region of interest" description="Disordered" evidence="1">
    <location>
        <begin position="321"/>
        <end position="340"/>
    </location>
</feature>
<organism evidence="2">
    <name type="scientific">viral metagenome</name>
    <dbReference type="NCBI Taxonomy" id="1070528"/>
    <lineage>
        <taxon>unclassified sequences</taxon>
        <taxon>metagenomes</taxon>
        <taxon>organismal metagenomes</taxon>
    </lineage>
</organism>